<evidence type="ECO:0000313" key="3">
    <source>
        <dbReference type="Proteomes" id="UP001595445"/>
    </source>
</evidence>
<dbReference type="Pfam" id="PF13403">
    <property type="entry name" value="Hint_2"/>
    <property type="match status" value="1"/>
</dbReference>
<name>A0ABV7DZI9_9RHOB</name>
<dbReference type="InterPro" id="IPR036844">
    <property type="entry name" value="Hint_dom_sf"/>
</dbReference>
<reference evidence="3" key="1">
    <citation type="journal article" date="2019" name="Int. J. Syst. Evol. Microbiol.">
        <title>The Global Catalogue of Microorganisms (GCM) 10K type strain sequencing project: providing services to taxonomists for standard genome sequencing and annotation.</title>
        <authorList>
            <consortium name="The Broad Institute Genomics Platform"/>
            <consortium name="The Broad Institute Genome Sequencing Center for Infectious Disease"/>
            <person name="Wu L."/>
            <person name="Ma J."/>
        </authorList>
    </citation>
    <scope>NUCLEOTIDE SEQUENCE [LARGE SCALE GENOMIC DNA]</scope>
    <source>
        <strain evidence="3">KCTC 62102</strain>
    </source>
</reference>
<sequence>MNTSVRIETGNSSGVQPSGLMAGTLVRTLDGILPVEFLEPGDRIVTRSGARRLGSVSVSKRRMLRVVRISASSLGHDRPEHDLLLAPGQPVVIRDWRATAIYGTPIAAIPAERLVDGDFIREEILPEARLFTLRFAEDEVIWAEGLEIGCPAMETEPVL</sequence>
<dbReference type="Proteomes" id="UP001595445">
    <property type="component" value="Unassembled WGS sequence"/>
</dbReference>
<comment type="caution">
    <text evidence="2">The sequence shown here is derived from an EMBL/GenBank/DDBJ whole genome shotgun (WGS) entry which is preliminary data.</text>
</comment>
<accession>A0ABV7DZI9</accession>
<proteinExistence type="predicted"/>
<evidence type="ECO:0000313" key="2">
    <source>
        <dbReference type="EMBL" id="MFC3087373.1"/>
    </source>
</evidence>
<dbReference type="EMBL" id="JBHRSM010000025">
    <property type="protein sequence ID" value="MFC3087373.1"/>
    <property type="molecule type" value="Genomic_DNA"/>
</dbReference>
<dbReference type="RefSeq" id="WP_197641691.1">
    <property type="nucleotide sequence ID" value="NZ_JAEACP010000001.1"/>
</dbReference>
<protein>
    <submittedName>
        <fullName evidence="2">Hint domain-containing protein</fullName>
    </submittedName>
</protein>
<keyword evidence="3" id="KW-1185">Reference proteome</keyword>
<feature type="domain" description="Hedgehog/Intein (Hint)" evidence="1">
    <location>
        <begin position="20"/>
        <end position="147"/>
    </location>
</feature>
<gene>
    <name evidence="2" type="ORF">ACFOD6_15085</name>
</gene>
<organism evidence="2 3">
    <name type="scientific">Tabrizicola soli</name>
    <dbReference type="NCBI Taxonomy" id="2185115"/>
    <lineage>
        <taxon>Bacteria</taxon>
        <taxon>Pseudomonadati</taxon>
        <taxon>Pseudomonadota</taxon>
        <taxon>Alphaproteobacteria</taxon>
        <taxon>Rhodobacterales</taxon>
        <taxon>Paracoccaceae</taxon>
        <taxon>Tabrizicola</taxon>
    </lineage>
</organism>
<dbReference type="InterPro" id="IPR028992">
    <property type="entry name" value="Hedgehog/Intein_dom"/>
</dbReference>
<evidence type="ECO:0000259" key="1">
    <source>
        <dbReference type="Pfam" id="PF13403"/>
    </source>
</evidence>
<dbReference type="SUPFAM" id="SSF51294">
    <property type="entry name" value="Hedgehog/intein (Hint) domain"/>
    <property type="match status" value="1"/>
</dbReference>